<name>A0A317T2U6_9CHLB</name>
<dbReference type="EMBL" id="PDNZ01000010">
    <property type="protein sequence ID" value="PWW81069.1"/>
    <property type="molecule type" value="Genomic_DNA"/>
</dbReference>
<dbReference type="AlphaFoldDB" id="A0A317T2U6"/>
<accession>A0A317T2U6</accession>
<sequence>MFDPRRARETNLHIQPQLSKTFLRFFTRFRSSRFSRFPFSHAWYRTSGSLEPARFLQRALNVEKEPFTSKQKTEKRKKRGMGSEVNNLLIY</sequence>
<gene>
    <name evidence="2" type="ORF">CR164_11825</name>
</gene>
<evidence type="ECO:0000313" key="2">
    <source>
        <dbReference type="EMBL" id="PWW81069.1"/>
    </source>
</evidence>
<keyword evidence="3" id="KW-1185">Reference proteome</keyword>
<dbReference type="Proteomes" id="UP000246278">
    <property type="component" value="Unassembled WGS sequence"/>
</dbReference>
<evidence type="ECO:0000256" key="1">
    <source>
        <dbReference type="SAM" id="MobiDB-lite"/>
    </source>
</evidence>
<protein>
    <submittedName>
        <fullName evidence="2">Uncharacterized protein</fullName>
    </submittedName>
</protein>
<organism evidence="2 3">
    <name type="scientific">Prosthecochloris marina</name>
    <dbReference type="NCBI Taxonomy" id="2017681"/>
    <lineage>
        <taxon>Bacteria</taxon>
        <taxon>Pseudomonadati</taxon>
        <taxon>Chlorobiota</taxon>
        <taxon>Chlorobiia</taxon>
        <taxon>Chlorobiales</taxon>
        <taxon>Chlorobiaceae</taxon>
        <taxon>Prosthecochloris</taxon>
    </lineage>
</organism>
<reference evidence="3" key="1">
    <citation type="submission" date="2017-10" db="EMBL/GenBank/DDBJ databases">
        <authorList>
            <person name="Gaisin V.A."/>
            <person name="Rysina M.S."/>
            <person name="Grouzdev D.S."/>
        </authorList>
    </citation>
    <scope>NUCLEOTIDE SEQUENCE [LARGE SCALE GENOMIC DNA]</scope>
    <source>
        <strain evidence="3">V1</strain>
    </source>
</reference>
<evidence type="ECO:0000313" key="3">
    <source>
        <dbReference type="Proteomes" id="UP000246278"/>
    </source>
</evidence>
<feature type="region of interest" description="Disordered" evidence="1">
    <location>
        <begin position="66"/>
        <end position="91"/>
    </location>
</feature>
<proteinExistence type="predicted"/>
<comment type="caution">
    <text evidence="2">The sequence shown here is derived from an EMBL/GenBank/DDBJ whole genome shotgun (WGS) entry which is preliminary data.</text>
</comment>